<dbReference type="InterPro" id="IPR002117">
    <property type="entry name" value="p53_tumour_suppressor"/>
</dbReference>
<dbReference type="InterPro" id="IPR011615">
    <property type="entry name" value="p53_DNA-bd"/>
</dbReference>
<keyword evidence="9" id="KW-0010">Activator</keyword>
<feature type="region of interest" description="Disordered" evidence="12">
    <location>
        <begin position="68"/>
        <end position="95"/>
    </location>
</feature>
<evidence type="ECO:0000256" key="6">
    <source>
        <dbReference type="ARBA" id="ARBA00022833"/>
    </source>
</evidence>
<comment type="similarity">
    <text evidence="3">Belongs to the p53 family.</text>
</comment>
<dbReference type="SUPFAM" id="SSF49417">
    <property type="entry name" value="p53-like transcription factors"/>
    <property type="match status" value="1"/>
</dbReference>
<evidence type="ECO:0000256" key="10">
    <source>
        <dbReference type="ARBA" id="ARBA00023163"/>
    </source>
</evidence>
<evidence type="ECO:0000256" key="9">
    <source>
        <dbReference type="ARBA" id="ARBA00023159"/>
    </source>
</evidence>
<evidence type="ECO:0000259" key="14">
    <source>
        <dbReference type="Pfam" id="PF21907"/>
    </source>
</evidence>
<sequence length="544" mass="62489">MTKRARRTHPNKFVPKATVRSADEREHAWTCQLTNIVSHSTFAHQDKTMQTRSTTNNVKTTRDIADRIHKQTVSNSNQIAPPPEEVAQQSSEQDQDPVVIVSNRDSTTSQQIFVQDNIGHEEVKMVRASQSGGSLMMSTSQHNIRQGHRNEEARGRLFCVGISTQTKSSKNLDYVRLSSGEGITLYCKADTSVPFTFRFGDECHPNMRIRVRPEYTEDRYSNKTVERCPNHLVKDNTETRNHFLRCEHPDTEYLGSEDAFAVRIPMCESTGFFFTCFSSCSGGINRRPVQLTFVLEDNDGRAVDTCFVALKVCANPLRDASKENGRFEPRIVDFNGERDVYGAALHRKRAQRFTGEIIKRPRYRGYSDENCHVYEIHLTDIRKVRKVLWMLMNEEKFDQLMSLEKEGIPYREICVLTADTTIKAWLSRSEIGLGSLAVDFERNSIYTLGDLSRVYRHDTFSRFGFTTEQCVLLNRVFQEWNQLNRAIATGQMSVSNGLGHYPHMKVVYNPHIAGKRLVISELLHHSRRHLSILVKQKFSGYRSF</sequence>
<dbReference type="InterPro" id="IPR012346">
    <property type="entry name" value="p53/RUNT-type_TF_DNA-bd_sf"/>
</dbReference>
<keyword evidence="6" id="KW-0862">Zinc</keyword>
<dbReference type="Pfam" id="PF00870">
    <property type="entry name" value="P53"/>
    <property type="match status" value="1"/>
</dbReference>
<proteinExistence type="inferred from homology"/>
<evidence type="ECO:0000256" key="8">
    <source>
        <dbReference type="ARBA" id="ARBA00023125"/>
    </source>
</evidence>
<evidence type="ECO:0000256" key="2">
    <source>
        <dbReference type="ARBA" id="ARBA00004123"/>
    </source>
</evidence>
<keyword evidence="4" id="KW-0053">Apoptosis</keyword>
<dbReference type="EMBL" id="JAVFWL010000001">
    <property type="protein sequence ID" value="KAK6727267.1"/>
    <property type="molecule type" value="Genomic_DNA"/>
</dbReference>
<keyword evidence="10" id="KW-0804">Transcription</keyword>
<reference evidence="15 16" key="1">
    <citation type="submission" date="2023-08" db="EMBL/GenBank/DDBJ databases">
        <title>A Necator americanus chromosomal reference genome.</title>
        <authorList>
            <person name="Ilik V."/>
            <person name="Petrzelkova K.J."/>
            <person name="Pardy F."/>
            <person name="Fuh T."/>
            <person name="Niatou-Singa F.S."/>
            <person name="Gouil Q."/>
            <person name="Baker L."/>
            <person name="Ritchie M.E."/>
            <person name="Jex A.R."/>
            <person name="Gazzola D."/>
            <person name="Li H."/>
            <person name="Toshio Fujiwara R."/>
            <person name="Zhan B."/>
            <person name="Aroian R.V."/>
            <person name="Pafco B."/>
            <person name="Schwarz E.M."/>
        </authorList>
    </citation>
    <scope>NUCLEOTIDE SEQUENCE [LARGE SCALE GENOMIC DNA]</scope>
    <source>
        <strain evidence="15 16">Aroian</strain>
        <tissue evidence="15">Whole animal</tissue>
    </source>
</reference>
<keyword evidence="7" id="KW-0805">Transcription regulation</keyword>
<evidence type="ECO:0000256" key="12">
    <source>
        <dbReference type="SAM" id="MobiDB-lite"/>
    </source>
</evidence>
<evidence type="ECO:0000256" key="5">
    <source>
        <dbReference type="ARBA" id="ARBA00022723"/>
    </source>
</evidence>
<dbReference type="Pfam" id="PF21907">
    <property type="entry name" value="SAM_CEP-1_C"/>
    <property type="match status" value="1"/>
</dbReference>
<protein>
    <recommendedName>
        <fullName evidence="17">P53 DNA-binding domain protein</fullName>
    </recommendedName>
</protein>
<organism evidence="15 16">
    <name type="scientific">Necator americanus</name>
    <name type="common">Human hookworm</name>
    <dbReference type="NCBI Taxonomy" id="51031"/>
    <lineage>
        <taxon>Eukaryota</taxon>
        <taxon>Metazoa</taxon>
        <taxon>Ecdysozoa</taxon>
        <taxon>Nematoda</taxon>
        <taxon>Chromadorea</taxon>
        <taxon>Rhabditida</taxon>
        <taxon>Rhabditina</taxon>
        <taxon>Rhabditomorpha</taxon>
        <taxon>Strongyloidea</taxon>
        <taxon>Ancylostomatidae</taxon>
        <taxon>Bunostominae</taxon>
        <taxon>Necator</taxon>
    </lineage>
</organism>
<dbReference type="Gene3D" id="2.60.40.720">
    <property type="match status" value="1"/>
</dbReference>
<dbReference type="PANTHER" id="PTHR11447">
    <property type="entry name" value="CELLULAR TUMOR ANTIGEN P53"/>
    <property type="match status" value="1"/>
</dbReference>
<accession>A0ABR1BLF2</accession>
<keyword evidence="5" id="KW-0479">Metal-binding</keyword>
<comment type="subcellular location">
    <subcellularLocation>
        <location evidence="2">Nucleus</location>
    </subcellularLocation>
</comment>
<keyword evidence="8" id="KW-0238">DNA-binding</keyword>
<evidence type="ECO:0000313" key="15">
    <source>
        <dbReference type="EMBL" id="KAK6727267.1"/>
    </source>
</evidence>
<evidence type="ECO:0000256" key="11">
    <source>
        <dbReference type="ARBA" id="ARBA00023242"/>
    </source>
</evidence>
<evidence type="ECO:0000256" key="3">
    <source>
        <dbReference type="ARBA" id="ARBA00006167"/>
    </source>
</evidence>
<comment type="cofactor">
    <cofactor evidence="1">
        <name>Zn(2+)</name>
        <dbReference type="ChEBI" id="CHEBI:29105"/>
    </cofactor>
</comment>
<evidence type="ECO:0008006" key="17">
    <source>
        <dbReference type="Google" id="ProtNLM"/>
    </source>
</evidence>
<evidence type="ECO:0000256" key="7">
    <source>
        <dbReference type="ARBA" id="ARBA00023015"/>
    </source>
</evidence>
<dbReference type="Proteomes" id="UP001303046">
    <property type="component" value="Unassembled WGS sequence"/>
</dbReference>
<keyword evidence="16" id="KW-1185">Reference proteome</keyword>
<evidence type="ECO:0000313" key="16">
    <source>
        <dbReference type="Proteomes" id="UP001303046"/>
    </source>
</evidence>
<keyword evidence="11" id="KW-0539">Nucleus</keyword>
<evidence type="ECO:0000256" key="4">
    <source>
        <dbReference type="ARBA" id="ARBA00022703"/>
    </source>
</evidence>
<comment type="caution">
    <text evidence="15">The sequence shown here is derived from an EMBL/GenBank/DDBJ whole genome shotgun (WGS) entry which is preliminary data.</text>
</comment>
<feature type="domain" description="p53 DNA-binding" evidence="13">
    <location>
        <begin position="151"/>
        <end position="325"/>
    </location>
</feature>
<dbReference type="InterPro" id="IPR008967">
    <property type="entry name" value="p53-like_TF_DNA-bd_sf"/>
</dbReference>
<evidence type="ECO:0000256" key="1">
    <source>
        <dbReference type="ARBA" id="ARBA00001947"/>
    </source>
</evidence>
<name>A0ABR1BLF2_NECAM</name>
<dbReference type="PANTHER" id="PTHR11447:SF16">
    <property type="entry name" value="P53 PROTEIN LONG FORM VARIANT 1"/>
    <property type="match status" value="1"/>
</dbReference>
<gene>
    <name evidence="15" type="primary">Necator_chrI.g1275</name>
    <name evidence="15" type="ORF">RB195_005149</name>
</gene>
<evidence type="ECO:0000259" key="13">
    <source>
        <dbReference type="Pfam" id="PF00870"/>
    </source>
</evidence>
<feature type="domain" description="CEP-1 C-terminal SAM" evidence="14">
    <location>
        <begin position="385"/>
        <end position="482"/>
    </location>
</feature>
<dbReference type="InterPro" id="IPR054106">
    <property type="entry name" value="CEP-1_C"/>
</dbReference>